<keyword evidence="3" id="KW-1185">Reference proteome</keyword>
<dbReference type="GeneID" id="25382660"/>
<sequence>MQRTQYKQKLQEAQQALQKQKEEYEAKLQELQQQADEGQLARAPLRPADDPYWDPLPAECYLGSGELYLKPLASQIENAAKVKLFDSESKHVGELEVGVYPVTAEGKELADDDIKETPQELVGTTMPVNPKP</sequence>
<dbReference type="VEuPathDB" id="ToxoDB:EMH_0082670"/>
<reference evidence="2" key="1">
    <citation type="submission" date="2013-10" db="EMBL/GenBank/DDBJ databases">
        <title>Genomic analysis of the causative agents of coccidiosis in chickens.</title>
        <authorList>
            <person name="Reid A.J."/>
            <person name="Blake D."/>
            <person name="Billington K."/>
            <person name="Browne H."/>
            <person name="Dunn M."/>
            <person name="Hung S."/>
            <person name="Kawahara F."/>
            <person name="Miranda-Saavedra D."/>
            <person name="Mourier T."/>
            <person name="Nagra H."/>
            <person name="Otto T.D."/>
            <person name="Rawlings N."/>
            <person name="Sanchez A."/>
            <person name="Sanders M."/>
            <person name="Subramaniam C."/>
            <person name="Tay Y."/>
            <person name="Dear P."/>
            <person name="Doerig C."/>
            <person name="Gruber A."/>
            <person name="Parkinson J."/>
            <person name="Shirley M."/>
            <person name="Wan K.L."/>
            <person name="Berriman M."/>
            <person name="Tomley F."/>
            <person name="Pain A."/>
        </authorList>
    </citation>
    <scope>NUCLEOTIDE SEQUENCE [LARGE SCALE GENOMIC DNA]</scope>
    <source>
        <strain evidence="2">Houghton</strain>
    </source>
</reference>
<dbReference type="OrthoDB" id="354488at2759"/>
<feature type="region of interest" description="Disordered" evidence="1">
    <location>
        <begin position="31"/>
        <end position="51"/>
    </location>
</feature>
<dbReference type="EMBL" id="HG685245">
    <property type="protein sequence ID" value="CDJ33455.1"/>
    <property type="molecule type" value="Genomic_DNA"/>
</dbReference>
<reference evidence="2" key="2">
    <citation type="submission" date="2013-10" db="EMBL/GenBank/DDBJ databases">
        <authorList>
            <person name="Aslett M."/>
        </authorList>
    </citation>
    <scope>NUCLEOTIDE SEQUENCE [LARGE SCALE GENOMIC DNA]</scope>
    <source>
        <strain evidence="2">Houghton</strain>
    </source>
</reference>
<protein>
    <submittedName>
        <fullName evidence="2">Uncharacterized protein</fullName>
    </submittedName>
</protein>
<proteinExistence type="predicted"/>
<evidence type="ECO:0000256" key="1">
    <source>
        <dbReference type="SAM" id="MobiDB-lite"/>
    </source>
</evidence>
<evidence type="ECO:0000313" key="2">
    <source>
        <dbReference type="EMBL" id="CDJ33455.1"/>
    </source>
</evidence>
<dbReference type="Proteomes" id="UP000030744">
    <property type="component" value="Unassembled WGS sequence"/>
</dbReference>
<dbReference type="AlphaFoldDB" id="U6K636"/>
<organism evidence="2 3">
    <name type="scientific">Eimeria mitis</name>
    <dbReference type="NCBI Taxonomy" id="44415"/>
    <lineage>
        <taxon>Eukaryota</taxon>
        <taxon>Sar</taxon>
        <taxon>Alveolata</taxon>
        <taxon>Apicomplexa</taxon>
        <taxon>Conoidasida</taxon>
        <taxon>Coccidia</taxon>
        <taxon>Eucoccidiorida</taxon>
        <taxon>Eimeriorina</taxon>
        <taxon>Eimeriidae</taxon>
        <taxon>Eimeria</taxon>
    </lineage>
</organism>
<accession>U6K636</accession>
<dbReference type="RefSeq" id="XP_013356019.1">
    <property type="nucleotide sequence ID" value="XM_013500565.1"/>
</dbReference>
<gene>
    <name evidence="2" type="ORF">EMH_0082670</name>
</gene>
<name>U6K636_9EIME</name>
<evidence type="ECO:0000313" key="3">
    <source>
        <dbReference type="Proteomes" id="UP000030744"/>
    </source>
</evidence>